<dbReference type="CTD" id="43809"/>
<gene>
    <name evidence="4" type="primary">LOC117645231</name>
</gene>
<dbReference type="InterPro" id="IPR001478">
    <property type="entry name" value="PDZ"/>
</dbReference>
<dbReference type="SMART" id="SM00228">
    <property type="entry name" value="PDZ"/>
    <property type="match status" value="1"/>
</dbReference>
<dbReference type="OrthoDB" id="6270329at2759"/>
<feature type="region of interest" description="Disordered" evidence="1">
    <location>
        <begin position="527"/>
        <end position="582"/>
    </location>
</feature>
<dbReference type="PANTHER" id="PTHR15545:SF8">
    <property type="entry name" value="SLO-INTERACTING PROTEIN 1"/>
    <property type="match status" value="1"/>
</dbReference>
<feature type="region of interest" description="Disordered" evidence="1">
    <location>
        <begin position="476"/>
        <end position="506"/>
    </location>
</feature>
<feature type="region of interest" description="Disordered" evidence="1">
    <location>
        <begin position="661"/>
        <end position="706"/>
    </location>
</feature>
<name>A0A6P8YMI6_THRPL</name>
<dbReference type="KEGG" id="tpal:117645231"/>
<feature type="compositionally biased region" description="Low complexity" evidence="1">
    <location>
        <begin position="91"/>
        <end position="104"/>
    </location>
</feature>
<feature type="domain" description="PDZ" evidence="2">
    <location>
        <begin position="152"/>
        <end position="239"/>
    </location>
</feature>
<feature type="compositionally biased region" description="Low complexity" evidence="1">
    <location>
        <begin position="527"/>
        <end position="537"/>
    </location>
</feature>
<dbReference type="FunCoup" id="A0A6P8YMI6">
    <property type="interactions" value="16"/>
</dbReference>
<dbReference type="InterPro" id="IPR036034">
    <property type="entry name" value="PDZ_sf"/>
</dbReference>
<dbReference type="Pfam" id="PF00595">
    <property type="entry name" value="PDZ"/>
    <property type="match status" value="1"/>
</dbReference>
<dbReference type="GeneID" id="117645231"/>
<reference evidence="4" key="1">
    <citation type="submission" date="2025-08" db="UniProtKB">
        <authorList>
            <consortium name="RefSeq"/>
        </authorList>
    </citation>
    <scope>IDENTIFICATION</scope>
    <source>
        <tissue evidence="4">Total insect</tissue>
    </source>
</reference>
<feature type="region of interest" description="Disordered" evidence="1">
    <location>
        <begin position="1"/>
        <end position="32"/>
    </location>
</feature>
<dbReference type="RefSeq" id="XP_034241168.1">
    <property type="nucleotide sequence ID" value="XM_034385277.1"/>
</dbReference>
<evidence type="ECO:0000259" key="2">
    <source>
        <dbReference type="PROSITE" id="PS50106"/>
    </source>
</evidence>
<dbReference type="InParanoid" id="A0A6P8YMI6"/>
<dbReference type="Proteomes" id="UP000515158">
    <property type="component" value="Unplaced"/>
</dbReference>
<feature type="region of interest" description="Disordered" evidence="1">
    <location>
        <begin position="242"/>
        <end position="426"/>
    </location>
</feature>
<feature type="compositionally biased region" description="Basic residues" evidence="1">
    <location>
        <begin position="692"/>
        <end position="701"/>
    </location>
</feature>
<dbReference type="PROSITE" id="PS50106">
    <property type="entry name" value="PDZ"/>
    <property type="match status" value="1"/>
</dbReference>
<dbReference type="InterPro" id="IPR051971">
    <property type="entry name" value="E3_ubiquitin-PDZ_ligase"/>
</dbReference>
<protein>
    <submittedName>
        <fullName evidence="4">PDZ domain-containing RING finger protein 4</fullName>
    </submittedName>
</protein>
<feature type="compositionally biased region" description="Basic residues" evidence="1">
    <location>
        <begin position="261"/>
        <end position="273"/>
    </location>
</feature>
<proteinExistence type="predicted"/>
<accession>A0A6P8YMI6</accession>
<feature type="compositionally biased region" description="Pro residues" evidence="1">
    <location>
        <begin position="557"/>
        <end position="575"/>
    </location>
</feature>
<dbReference type="Gene3D" id="2.30.42.10">
    <property type="match status" value="1"/>
</dbReference>
<evidence type="ECO:0000313" key="4">
    <source>
        <dbReference type="RefSeq" id="XP_034241168.1"/>
    </source>
</evidence>
<feature type="compositionally biased region" description="Basic and acidic residues" evidence="1">
    <location>
        <begin position="274"/>
        <end position="314"/>
    </location>
</feature>
<sequence>MPPGAWARPSLPCPARAAATRRRVGEPTTEPSAVDAAMEFVVLKVNGRDVSPHEAARALRASDDPLVVTLKRMKLAGTPPPAAASSPPSPSGTTSGTTATPTTPSATVAAYATASVEVQTDDLWSDWAAEDADGAPERSLHDILEQDIDLEEVTLVRSEVEETLGITLSCSCSSGSDDLDTEVYIAAVEPSSLAGRDGRLQRGDQILQVNGEDVTTRELAEHMFNSPANSITLLVSRYFSEDEPDDEELESCPRPSCGKPIKPRTPTHAKQFHSGRDTPDDGSTDRRSDGSSDRRSDGSTDRRSDTSTDRRSDCSDTTATTAYINVQPAAAPGVVAKAPANGPPSGTPTSASVRRKESSKRPAGDDSNNAPAPPGSAVASRRSQRTLPPTGAANGGPPGSRSTTRSLPGSLPGVAAHPLRAPSSEHIYETIPESDSEHIYCEPYEPTAEYTNVVNGQPPRPLLTLQLRNGREDRATLRLGPTAASQASPSGRQSGGSSSGPCSTMYTNAANLQHTIEVQQELFRQSLRQTTPTSSSRPPLPLPSPSSASRHRGLTFPQPPVCPFPPPPPPVPAAPAPSDAKMEWKVKRRADGSRYITRRPVRTRVIREALRDRAAQLRDERAGFSTEDDTASELKMGRYWTKAERKQHVRRRRQQQVTLDALEQPKQSLHVEEDGARRQGAAADPQHAQQPGHKKTARKKSNLSNVDDFKTVQELLAQGSRATVNAKMLGLLSVTTV</sequence>
<feature type="region of interest" description="Disordered" evidence="1">
    <location>
        <begin position="77"/>
        <end position="104"/>
    </location>
</feature>
<dbReference type="PANTHER" id="PTHR15545">
    <property type="entry name" value="PDZ DOMAIN CONTAINING RING FINGER PROTEIN 3, 4"/>
    <property type="match status" value="1"/>
</dbReference>
<dbReference type="AlphaFoldDB" id="A0A6P8YMI6"/>
<evidence type="ECO:0000313" key="3">
    <source>
        <dbReference type="Proteomes" id="UP000515158"/>
    </source>
</evidence>
<feature type="compositionally biased region" description="Low complexity" evidence="1">
    <location>
        <begin position="328"/>
        <end position="340"/>
    </location>
</feature>
<dbReference type="SUPFAM" id="SSF50156">
    <property type="entry name" value="PDZ domain-like"/>
    <property type="match status" value="1"/>
</dbReference>
<feature type="compositionally biased region" description="Basic and acidic residues" evidence="1">
    <location>
        <begin position="354"/>
        <end position="364"/>
    </location>
</feature>
<evidence type="ECO:0000256" key="1">
    <source>
        <dbReference type="SAM" id="MobiDB-lite"/>
    </source>
</evidence>
<organism evidence="4">
    <name type="scientific">Thrips palmi</name>
    <name type="common">Melon thrips</name>
    <dbReference type="NCBI Taxonomy" id="161013"/>
    <lineage>
        <taxon>Eukaryota</taxon>
        <taxon>Metazoa</taxon>
        <taxon>Ecdysozoa</taxon>
        <taxon>Arthropoda</taxon>
        <taxon>Hexapoda</taxon>
        <taxon>Insecta</taxon>
        <taxon>Pterygota</taxon>
        <taxon>Neoptera</taxon>
        <taxon>Paraneoptera</taxon>
        <taxon>Thysanoptera</taxon>
        <taxon>Terebrantia</taxon>
        <taxon>Thripoidea</taxon>
        <taxon>Thripidae</taxon>
        <taxon>Thrips</taxon>
    </lineage>
</organism>
<feature type="compositionally biased region" description="Pro residues" evidence="1">
    <location>
        <begin position="78"/>
        <end position="90"/>
    </location>
</feature>
<keyword evidence="3" id="KW-1185">Reference proteome</keyword>